<proteinExistence type="predicted"/>
<evidence type="ECO:0000259" key="1">
    <source>
        <dbReference type="Pfam" id="PF10502"/>
    </source>
</evidence>
<dbReference type="PROSITE" id="PS51318">
    <property type="entry name" value="TAT"/>
    <property type="match status" value="1"/>
</dbReference>
<sequence>MSSRRVTLWASALAVALIAVPAVIVWSPRLIWNASASVPIGLYAVQPVGRIEIGNLVAVQAPDKLATFLAARGYLPTDVPLLKHIVALPGAEVCRLGDEITVNGTPLGMALARDRMGRDLPVWRGCRVIAGGEVFLMNPDAPDSLDGRYFGPLPASTITARLTPLWTDAAGDGRFIWRGAAP</sequence>
<dbReference type="EMBL" id="VAFL01000016">
    <property type="protein sequence ID" value="TKW65092.1"/>
    <property type="molecule type" value="Genomic_DNA"/>
</dbReference>
<accession>A0A533I5H7</accession>
<dbReference type="GO" id="GO:0006465">
    <property type="term" value="P:signal peptide processing"/>
    <property type="evidence" value="ECO:0007669"/>
    <property type="project" value="InterPro"/>
</dbReference>
<dbReference type="SUPFAM" id="SSF51306">
    <property type="entry name" value="LexA/Signal peptidase"/>
    <property type="match status" value="1"/>
</dbReference>
<evidence type="ECO:0000313" key="2">
    <source>
        <dbReference type="EMBL" id="TKW65092.1"/>
    </source>
</evidence>
<dbReference type="Proteomes" id="UP000315344">
    <property type="component" value="Unassembled WGS sequence"/>
</dbReference>
<dbReference type="AlphaFoldDB" id="A0A533I5H7"/>
<dbReference type="InterPro" id="IPR006311">
    <property type="entry name" value="TAT_signal"/>
</dbReference>
<gene>
    <name evidence="2" type="ORF">DI616_16305</name>
</gene>
<dbReference type="Gene3D" id="2.10.109.10">
    <property type="entry name" value="Umud Fragment, subunit A"/>
    <property type="match status" value="1"/>
</dbReference>
<dbReference type="Pfam" id="PF10502">
    <property type="entry name" value="Peptidase_S26"/>
    <property type="match status" value="1"/>
</dbReference>
<dbReference type="GO" id="GO:0004252">
    <property type="term" value="F:serine-type endopeptidase activity"/>
    <property type="evidence" value="ECO:0007669"/>
    <property type="project" value="InterPro"/>
</dbReference>
<dbReference type="InterPro" id="IPR036286">
    <property type="entry name" value="LexA/Signal_pep-like_sf"/>
</dbReference>
<protein>
    <submittedName>
        <fullName evidence="2">S26 family signal peptidase</fullName>
    </submittedName>
</protein>
<comment type="caution">
    <text evidence="2">The sequence shown here is derived from an EMBL/GenBank/DDBJ whole genome shotgun (WGS) entry which is preliminary data.</text>
</comment>
<organism evidence="2 3">
    <name type="scientific">Paracoccus denitrificans</name>
    <dbReference type="NCBI Taxonomy" id="266"/>
    <lineage>
        <taxon>Bacteria</taxon>
        <taxon>Pseudomonadati</taxon>
        <taxon>Pseudomonadota</taxon>
        <taxon>Alphaproteobacteria</taxon>
        <taxon>Rhodobacterales</taxon>
        <taxon>Paracoccaceae</taxon>
        <taxon>Paracoccus</taxon>
    </lineage>
</organism>
<feature type="domain" description="Peptidase S26" evidence="1">
    <location>
        <begin position="9"/>
        <end position="164"/>
    </location>
</feature>
<dbReference type="InterPro" id="IPR019533">
    <property type="entry name" value="Peptidase_S26"/>
</dbReference>
<name>A0A533I5H7_PARDE</name>
<reference evidence="2 3" key="1">
    <citation type="journal article" date="2017" name="Nat. Commun.">
        <title>In situ click chemistry generation of cyclooxygenase-2 inhibitors.</title>
        <authorList>
            <person name="Bhardwaj A."/>
            <person name="Kaur J."/>
            <person name="Wuest M."/>
            <person name="Wuest F."/>
        </authorList>
    </citation>
    <scope>NUCLEOTIDE SEQUENCE [LARGE SCALE GENOMIC DNA]</scope>
    <source>
        <strain evidence="2">S2_012_000_R3_94</strain>
    </source>
</reference>
<evidence type="ECO:0000313" key="3">
    <source>
        <dbReference type="Proteomes" id="UP000315344"/>
    </source>
</evidence>